<evidence type="ECO:0000256" key="1">
    <source>
        <dbReference type="SAM" id="MobiDB-lite"/>
    </source>
</evidence>
<keyword evidence="2" id="KW-0732">Signal</keyword>
<evidence type="ECO:0000313" key="3">
    <source>
        <dbReference type="EMBL" id="CAD9178706.1"/>
    </source>
</evidence>
<dbReference type="EMBL" id="HBGE01093186">
    <property type="protein sequence ID" value="CAD9178706.1"/>
    <property type="molecule type" value="Transcribed_RNA"/>
</dbReference>
<feature type="compositionally biased region" description="Low complexity" evidence="1">
    <location>
        <begin position="344"/>
        <end position="363"/>
    </location>
</feature>
<proteinExistence type="predicted"/>
<dbReference type="AlphaFoldDB" id="A0A7S1RXZ6"/>
<reference evidence="3" key="1">
    <citation type="submission" date="2021-01" db="EMBL/GenBank/DDBJ databases">
        <authorList>
            <person name="Corre E."/>
            <person name="Pelletier E."/>
            <person name="Niang G."/>
            <person name="Scheremetjew M."/>
            <person name="Finn R."/>
            <person name="Kale V."/>
            <person name="Holt S."/>
            <person name="Cochrane G."/>
            <person name="Meng A."/>
            <person name="Brown T."/>
            <person name="Cohen L."/>
        </authorList>
    </citation>
    <scope>NUCLEOTIDE SEQUENCE</scope>
    <source>
        <strain evidence="3">OF101</strain>
    </source>
</reference>
<protein>
    <submittedName>
        <fullName evidence="3">Uncharacterized protein</fullName>
    </submittedName>
</protein>
<name>A0A7S1RXZ6_ALECA</name>
<gene>
    <name evidence="3" type="ORF">ACAT0790_LOCUS55478</name>
</gene>
<organism evidence="3">
    <name type="scientific">Alexandrium catenella</name>
    <name type="common">Red tide dinoflagellate</name>
    <name type="synonym">Gonyaulax catenella</name>
    <dbReference type="NCBI Taxonomy" id="2925"/>
    <lineage>
        <taxon>Eukaryota</taxon>
        <taxon>Sar</taxon>
        <taxon>Alveolata</taxon>
        <taxon>Dinophyceae</taxon>
        <taxon>Gonyaulacales</taxon>
        <taxon>Pyrocystaceae</taxon>
        <taxon>Alexandrium</taxon>
    </lineage>
</organism>
<feature type="signal peptide" evidence="2">
    <location>
        <begin position="1"/>
        <end position="28"/>
    </location>
</feature>
<accession>A0A7S1RXZ6</accession>
<feature type="region of interest" description="Disordered" evidence="1">
    <location>
        <begin position="323"/>
        <end position="363"/>
    </location>
</feature>
<sequence length="363" mass="40515">MARIACHAVGPRALHCLVALTLSLGVDALRLQEESSRTLFGNASSASLPENATNTSQVNCAPEFWMLTFGKGKGFELAQKRLAGEARRTKLFSQISHLDDFPDFIKDDPKWARYLQIAKGAGYWFWKAPLASHLMKYHMREGDVLVYVDSGSELGDMNDFREVAQALCNHDLVAYALTLKEGMFTKGDLFAEFGAEPNDKYYGSPQLLATYFAIKNTAASRAFVDQWERLAANIRLIGDGPSKVANHPDFKEHRRDQSIFSMLVKANQPDFAPEVVRKFPNATGFQRHPVHGVEGLRPLIMQDPGYPQDPAHKWIAASRNNKPYRRYETNSSSTFTSADRDAIRSSLTSCREPSSSCSPESQA</sequence>
<feature type="chain" id="PRO_5031197068" evidence="2">
    <location>
        <begin position="29"/>
        <end position="363"/>
    </location>
</feature>
<evidence type="ECO:0000256" key="2">
    <source>
        <dbReference type="SAM" id="SignalP"/>
    </source>
</evidence>